<dbReference type="HOGENOM" id="CLU_020413_0_0_2"/>
<dbReference type="GO" id="GO:0005829">
    <property type="term" value="C:cytosol"/>
    <property type="evidence" value="ECO:0007669"/>
    <property type="project" value="TreeGrafter"/>
</dbReference>
<dbReference type="EMBL" id="CP001399">
    <property type="protein sequence ID" value="ACP36535.1"/>
    <property type="molecule type" value="Genomic_DNA"/>
</dbReference>
<evidence type="ECO:0000313" key="3">
    <source>
        <dbReference type="Proteomes" id="UP000001747"/>
    </source>
</evidence>
<protein>
    <submittedName>
        <fullName evidence="2">5-oxoprolinase (ATP-hydrolyzing)</fullName>
        <ecNumber evidence="2">3.5.2.9</ecNumber>
    </submittedName>
</protein>
<feature type="domain" description="Hydantoinase B/oxoprolinase" evidence="1">
    <location>
        <begin position="4"/>
        <end position="508"/>
    </location>
</feature>
<evidence type="ECO:0000259" key="1">
    <source>
        <dbReference type="Pfam" id="PF02538"/>
    </source>
</evidence>
<dbReference type="PANTHER" id="PTHR11365:SF23">
    <property type="entry name" value="HYPOTHETICAL 5-OXOPROLINASE (EUROFUNG)-RELATED"/>
    <property type="match status" value="1"/>
</dbReference>
<reference evidence="2 3" key="1">
    <citation type="journal article" date="2009" name="Proc. Natl. Acad. Sci. U.S.A.">
        <title>Biogeography of the Sulfolobus islandicus pan-genome.</title>
        <authorList>
            <person name="Reno M.L."/>
            <person name="Held N.L."/>
            <person name="Fields C.J."/>
            <person name="Burke P.V."/>
            <person name="Whitaker R.J."/>
        </authorList>
    </citation>
    <scope>NUCLEOTIDE SEQUENCE [LARGE SCALE GENOMIC DNA]</scope>
    <source>
        <strain evidence="3">L.S.2.15 / Lassen #1</strain>
    </source>
</reference>
<gene>
    <name evidence="2" type="ordered locus">LS215_2584</name>
</gene>
<dbReference type="Proteomes" id="UP000001747">
    <property type="component" value="Chromosome"/>
</dbReference>
<dbReference type="AlphaFoldDB" id="C3MLD3"/>
<dbReference type="Pfam" id="PF02538">
    <property type="entry name" value="Hydantoinase_B"/>
    <property type="match status" value="1"/>
</dbReference>
<dbReference type="GeneID" id="7796677"/>
<dbReference type="RefSeq" id="WP_012714421.1">
    <property type="nucleotide sequence ID" value="NC_012589.1"/>
</dbReference>
<keyword evidence="2" id="KW-0378">Hydrolase</keyword>
<proteinExistence type="predicted"/>
<dbReference type="EC" id="3.5.2.9" evidence="2"/>
<dbReference type="GO" id="GO:0006749">
    <property type="term" value="P:glutathione metabolic process"/>
    <property type="evidence" value="ECO:0007669"/>
    <property type="project" value="TreeGrafter"/>
</dbReference>
<name>C3MLD3_SACI2</name>
<dbReference type="InterPro" id="IPR003692">
    <property type="entry name" value="Hydantoinase_B"/>
</dbReference>
<dbReference type="KEGG" id="sis:LS215_2584"/>
<evidence type="ECO:0000313" key="2">
    <source>
        <dbReference type="EMBL" id="ACP36535.1"/>
    </source>
</evidence>
<dbReference type="PANTHER" id="PTHR11365">
    <property type="entry name" value="5-OXOPROLINASE RELATED"/>
    <property type="match status" value="1"/>
</dbReference>
<dbReference type="InterPro" id="IPR045079">
    <property type="entry name" value="Oxoprolinase-like"/>
</dbReference>
<dbReference type="GO" id="GO:0017168">
    <property type="term" value="F:5-oxoprolinase (ATP-hydrolyzing) activity"/>
    <property type="evidence" value="ECO:0007669"/>
    <property type="project" value="UniProtKB-EC"/>
</dbReference>
<dbReference type="OrthoDB" id="8261at2157"/>
<sequence length="512" mass="56046">MTSWEIIHKASEFIAEEMGVMLKRSAMSPNIRERMDHSCAITDVEGNIIAQAEHIPVHLGSFSIGVKNTLNLIGEIEESDMVILNDPYISGTHLNDVMVLAPVYYNGKLIGYVVNKAHHVDVGGPMPGSLNPYATTIYEEGFVIPPVRLMRKGQINNEIINIIKHNFKVPEVSIGDLNAQISGNLNGIARIKQMFDKYGYENVLNAWKISMEYGKKLALSEISKWGKGVGEDEDYLEIGDELKKIRLKVKIDQNGVYANFAGTDTQIEGPLNAVYGVTFSAISFVIRSLIGKDIPTNEGFYSLINVDAPKGTIVNPNKPAAVGGGNVETSQRIADVTFKALSHLIDVPAAGSGTMMNIMMGGIYRGKYWAYYETIGGGTGARPNKEGVSAVQVNMTNTLNTPIEIAERYYPIMFTTYRIREGSGGDGKYKGGDGIIRAFKILEKTRLSIIAERFKIVPWGLKGGRNGKPARVTIIRVDGRKEKIPSKFSTILNKGDEVIIETPGGGGYYGKG</sequence>
<accession>C3MLD3</accession>
<organism evidence="2 3">
    <name type="scientific">Saccharolobus islandicus (strain L.S.2.15 / Lassen #1)</name>
    <name type="common">Sulfolobus islandicus</name>
    <dbReference type="NCBI Taxonomy" id="429572"/>
    <lineage>
        <taxon>Archaea</taxon>
        <taxon>Thermoproteota</taxon>
        <taxon>Thermoprotei</taxon>
        <taxon>Sulfolobales</taxon>
        <taxon>Sulfolobaceae</taxon>
        <taxon>Saccharolobus</taxon>
    </lineage>
</organism>